<dbReference type="RefSeq" id="WP_187637707.1">
    <property type="nucleotide sequence ID" value="NZ_VZQQ01000038.1"/>
</dbReference>
<keyword evidence="1" id="KW-0732">Signal</keyword>
<proteinExistence type="predicted"/>
<dbReference type="Proteomes" id="UP000736373">
    <property type="component" value="Unassembled WGS sequence"/>
</dbReference>
<evidence type="ECO:0000313" key="2">
    <source>
        <dbReference type="EMBL" id="MBC8750773.1"/>
    </source>
</evidence>
<evidence type="ECO:0000256" key="1">
    <source>
        <dbReference type="SAM" id="SignalP"/>
    </source>
</evidence>
<reference evidence="2 3" key="1">
    <citation type="submission" date="2019-09" db="EMBL/GenBank/DDBJ databases">
        <title>Paraburkholderia podalyriae sp. nov., A South African Podalyria-associated rhizobium.</title>
        <authorList>
            <person name="Mavima L."/>
            <person name="Beukes C.W."/>
            <person name="Palmer M."/>
            <person name="De Meyer S.E."/>
            <person name="James E.K."/>
            <person name="Maluk M."/>
            <person name="Avontuur J.R."/>
            <person name="Chan W.Y."/>
            <person name="Venter S.N."/>
            <person name="Steenkamp E.T."/>
        </authorList>
    </citation>
    <scope>NUCLEOTIDE SEQUENCE [LARGE SCALE GENOMIC DNA]</scope>
    <source>
        <strain evidence="2 3">WC7.3b</strain>
    </source>
</reference>
<organism evidence="2 3">
    <name type="scientific">Paraburkholderia podalyriae</name>
    <dbReference type="NCBI Taxonomy" id="1938811"/>
    <lineage>
        <taxon>Bacteria</taxon>
        <taxon>Pseudomonadati</taxon>
        <taxon>Pseudomonadota</taxon>
        <taxon>Betaproteobacteria</taxon>
        <taxon>Burkholderiales</taxon>
        <taxon>Burkholderiaceae</taxon>
        <taxon>Paraburkholderia</taxon>
    </lineage>
</organism>
<keyword evidence="3" id="KW-1185">Reference proteome</keyword>
<name>A0ABR7PWY8_9BURK</name>
<feature type="chain" id="PRO_5045950702" description="TonB C-terminal domain-containing protein" evidence="1">
    <location>
        <begin position="25"/>
        <end position="140"/>
    </location>
</feature>
<feature type="signal peptide" evidence="1">
    <location>
        <begin position="1"/>
        <end position="24"/>
    </location>
</feature>
<dbReference type="EMBL" id="VZQQ01000038">
    <property type="protein sequence ID" value="MBC8750773.1"/>
    <property type="molecule type" value="Genomic_DNA"/>
</dbReference>
<gene>
    <name evidence="2" type="ORF">F6X42_30570</name>
</gene>
<comment type="caution">
    <text evidence="2">The sequence shown here is derived from an EMBL/GenBank/DDBJ whole genome shotgun (WGS) entry which is preliminary data.</text>
</comment>
<protein>
    <recommendedName>
        <fullName evidence="4">TonB C-terminal domain-containing protein</fullName>
    </recommendedName>
</protein>
<evidence type="ECO:0000313" key="3">
    <source>
        <dbReference type="Proteomes" id="UP000736373"/>
    </source>
</evidence>
<accession>A0ABR7PWY8</accession>
<sequence length="140" mass="14929">MTSRGRIGALFAALLALVSGSLRAQSDVVTLDKAPQAWVVYAQRVSQLFQTALESDAAHRVHARFEQSASGATGGAPPVLRVKAWFEPDGRVSHVEFDSLGDNEADAELRQVLLAQNIGAKPPHGMAQPLVVRLMFGAAL</sequence>
<evidence type="ECO:0008006" key="4">
    <source>
        <dbReference type="Google" id="ProtNLM"/>
    </source>
</evidence>